<name>A0ABQ9HRP9_9NEOP</name>
<protein>
    <submittedName>
        <fullName evidence="1">Uncharacterized protein</fullName>
    </submittedName>
</protein>
<proteinExistence type="predicted"/>
<organism evidence="1 2">
    <name type="scientific">Dryococelus australis</name>
    <dbReference type="NCBI Taxonomy" id="614101"/>
    <lineage>
        <taxon>Eukaryota</taxon>
        <taxon>Metazoa</taxon>
        <taxon>Ecdysozoa</taxon>
        <taxon>Arthropoda</taxon>
        <taxon>Hexapoda</taxon>
        <taxon>Insecta</taxon>
        <taxon>Pterygota</taxon>
        <taxon>Neoptera</taxon>
        <taxon>Polyneoptera</taxon>
        <taxon>Phasmatodea</taxon>
        <taxon>Verophasmatodea</taxon>
        <taxon>Anareolatae</taxon>
        <taxon>Phasmatidae</taxon>
        <taxon>Eurycanthinae</taxon>
        <taxon>Dryococelus</taxon>
    </lineage>
</organism>
<accession>A0ABQ9HRP9</accession>
<dbReference type="Proteomes" id="UP001159363">
    <property type="component" value="Chromosome X"/>
</dbReference>
<evidence type="ECO:0000313" key="1">
    <source>
        <dbReference type="EMBL" id="KAJ8887054.1"/>
    </source>
</evidence>
<dbReference type="EMBL" id="JARBHB010000004">
    <property type="protein sequence ID" value="KAJ8887054.1"/>
    <property type="molecule type" value="Genomic_DNA"/>
</dbReference>
<sequence length="85" mass="9899">MQISYVIQETIFKIPVLEEAVIQKKSCDENIGTIEGKAEVLAECRRITQLQNKLHDMNIKEVSEEKLNNDFTKSKTWERSRPQCC</sequence>
<gene>
    <name evidence="1" type="ORF">PR048_013269</name>
</gene>
<reference evidence="1 2" key="1">
    <citation type="submission" date="2023-02" db="EMBL/GenBank/DDBJ databases">
        <title>LHISI_Scaffold_Assembly.</title>
        <authorList>
            <person name="Stuart O.P."/>
            <person name="Cleave R."/>
            <person name="Magrath M.J.L."/>
            <person name="Mikheyev A.S."/>
        </authorList>
    </citation>
    <scope>NUCLEOTIDE SEQUENCE [LARGE SCALE GENOMIC DNA]</scope>
    <source>
        <strain evidence="1">Daus_M_001</strain>
        <tissue evidence="1">Leg muscle</tissue>
    </source>
</reference>
<comment type="caution">
    <text evidence="1">The sequence shown here is derived from an EMBL/GenBank/DDBJ whole genome shotgun (WGS) entry which is preliminary data.</text>
</comment>
<evidence type="ECO:0000313" key="2">
    <source>
        <dbReference type="Proteomes" id="UP001159363"/>
    </source>
</evidence>
<keyword evidence="2" id="KW-1185">Reference proteome</keyword>